<sequence length="405" mass="44587">CCSFTVIMIHCSKTFILLTVTALTCSHPQQWSEERKGSYQHKRVQHGHGGSGIVEQHSGSYQHSIRGQGQPRSTEGSHQFVGSSLDGTVGGLTFPSEHLISGEGSSWSSNHNEEIVDSPQSSSAGFGHQEVQGSKLVMRGFGPVVYQGGVKSHRGSSEHRVHQVKGAKLILAPIKNYQVGPEVFESASHREDNIFKSPYGSNEQEDLAAHGSRLVLHQEEHHQIESGSTGSLGFIDSDGEKQIVQGSISAVGSHLTGPEVFDSTGHHESGIFETHTEDHNHRNLEGNEKKLTVVQIENHQTGDKSYRSGDEKGRNLLKLPQVENEKSIKTVQHSTLVVHQEKHHQQEQPIRFEGAYSDSSEIEPHQITGRGDQQIQSSTTEFNLEGQHEKSGTLEILEGQKKYET</sequence>
<proteinExistence type="predicted"/>
<evidence type="ECO:0000313" key="3">
    <source>
        <dbReference type="EMBL" id="JAS58806.1"/>
    </source>
</evidence>
<keyword evidence="2" id="KW-0732">Signal</keyword>
<feature type="non-terminal residue" evidence="3">
    <location>
        <position position="1"/>
    </location>
</feature>
<accession>A0A1B6G8N8</accession>
<name>A0A1B6G8N8_9HEMI</name>
<gene>
    <name evidence="3" type="ORF">g.31388</name>
</gene>
<evidence type="ECO:0000256" key="1">
    <source>
        <dbReference type="SAM" id="MobiDB-lite"/>
    </source>
</evidence>
<dbReference type="EMBL" id="GECZ01010963">
    <property type="protein sequence ID" value="JAS58806.1"/>
    <property type="molecule type" value="Transcribed_RNA"/>
</dbReference>
<feature type="compositionally biased region" description="Polar residues" evidence="1">
    <location>
        <begin position="57"/>
        <end position="82"/>
    </location>
</feature>
<reference evidence="3" key="1">
    <citation type="submission" date="2015-11" db="EMBL/GenBank/DDBJ databases">
        <title>De novo transcriptome assembly of four potential Pierce s Disease insect vectors from Arizona vineyards.</title>
        <authorList>
            <person name="Tassone E.E."/>
        </authorList>
    </citation>
    <scope>NUCLEOTIDE SEQUENCE</scope>
</reference>
<organism evidence="3">
    <name type="scientific">Cuerna arida</name>
    <dbReference type="NCBI Taxonomy" id="1464854"/>
    <lineage>
        <taxon>Eukaryota</taxon>
        <taxon>Metazoa</taxon>
        <taxon>Ecdysozoa</taxon>
        <taxon>Arthropoda</taxon>
        <taxon>Hexapoda</taxon>
        <taxon>Insecta</taxon>
        <taxon>Pterygota</taxon>
        <taxon>Neoptera</taxon>
        <taxon>Paraneoptera</taxon>
        <taxon>Hemiptera</taxon>
        <taxon>Auchenorrhyncha</taxon>
        <taxon>Membracoidea</taxon>
        <taxon>Cicadellidae</taxon>
        <taxon>Cicadellinae</taxon>
        <taxon>Proconiini</taxon>
        <taxon>Cuerna</taxon>
    </lineage>
</organism>
<protein>
    <submittedName>
        <fullName evidence="3">Uncharacterized protein</fullName>
    </submittedName>
</protein>
<feature type="chain" id="PRO_5008583358" evidence="2">
    <location>
        <begin position="27"/>
        <end position="405"/>
    </location>
</feature>
<feature type="region of interest" description="Disordered" evidence="1">
    <location>
        <begin position="382"/>
        <end position="405"/>
    </location>
</feature>
<feature type="signal peptide" evidence="2">
    <location>
        <begin position="1"/>
        <end position="26"/>
    </location>
</feature>
<evidence type="ECO:0000256" key="2">
    <source>
        <dbReference type="SAM" id="SignalP"/>
    </source>
</evidence>
<dbReference type="AlphaFoldDB" id="A0A1B6G8N8"/>
<feature type="region of interest" description="Disordered" evidence="1">
    <location>
        <begin position="36"/>
        <end position="82"/>
    </location>
</feature>
<feature type="compositionally biased region" description="Basic and acidic residues" evidence="1">
    <location>
        <begin position="386"/>
        <end position="405"/>
    </location>
</feature>